<evidence type="ECO:0000313" key="3">
    <source>
        <dbReference type="EMBL" id="KIM39409.1"/>
    </source>
</evidence>
<sequence>MSSTISPAAFIKLYRGNIIPLNACLPGLVWILHDYFITVEDEIRYIWPHRMNSGKLLFFWIRYYGIALLLFDVVQIHVFSIPGITNNNLCIAMDSIIRVVGALSLWSIEIVMQMRIYALYKCSRKVAVINATLFLISIAGFLWVLVHNAERRRAVIANAIHLPLPGCPSIHSGIEWAQWIPATAFEGVLFLWAVHKTVRSTVRKWSTTNSFGSLYATIVRDNILYFFGITCLLVFNNLMVVGVTKIPWFSYSPFHAAMEIMTSRMLINLYKAHRRTDNFSLTTTTVVPPIRFVSFEGEQSRNNELDSRF</sequence>
<keyword evidence="1" id="KW-0812">Transmembrane</keyword>
<evidence type="ECO:0000256" key="1">
    <source>
        <dbReference type="SAM" id="Phobius"/>
    </source>
</evidence>
<dbReference type="Pfam" id="PF20151">
    <property type="entry name" value="DUF6533"/>
    <property type="match status" value="1"/>
</dbReference>
<reference evidence="4" key="2">
    <citation type="submission" date="2015-01" db="EMBL/GenBank/DDBJ databases">
        <title>Evolutionary Origins and Diversification of the Mycorrhizal Mutualists.</title>
        <authorList>
            <consortium name="DOE Joint Genome Institute"/>
            <consortium name="Mycorrhizal Genomics Consortium"/>
            <person name="Kohler A."/>
            <person name="Kuo A."/>
            <person name="Nagy L.G."/>
            <person name="Floudas D."/>
            <person name="Copeland A."/>
            <person name="Barry K.W."/>
            <person name="Cichocki N."/>
            <person name="Veneault-Fourrey C."/>
            <person name="LaButti K."/>
            <person name="Lindquist E.A."/>
            <person name="Lipzen A."/>
            <person name="Lundell T."/>
            <person name="Morin E."/>
            <person name="Murat C."/>
            <person name="Riley R."/>
            <person name="Ohm R."/>
            <person name="Sun H."/>
            <person name="Tunlid A."/>
            <person name="Henrissat B."/>
            <person name="Grigoriev I.V."/>
            <person name="Hibbett D.S."/>
            <person name="Martin F."/>
        </authorList>
    </citation>
    <scope>NUCLEOTIDE SEQUENCE [LARGE SCALE GENOMIC DNA]</scope>
    <source>
        <strain evidence="4">h7</strain>
    </source>
</reference>
<feature type="domain" description="DUF6533" evidence="2">
    <location>
        <begin position="27"/>
        <end position="66"/>
    </location>
</feature>
<organism evidence="3 4">
    <name type="scientific">Hebeloma cylindrosporum</name>
    <dbReference type="NCBI Taxonomy" id="76867"/>
    <lineage>
        <taxon>Eukaryota</taxon>
        <taxon>Fungi</taxon>
        <taxon>Dikarya</taxon>
        <taxon>Basidiomycota</taxon>
        <taxon>Agaricomycotina</taxon>
        <taxon>Agaricomycetes</taxon>
        <taxon>Agaricomycetidae</taxon>
        <taxon>Agaricales</taxon>
        <taxon>Agaricineae</taxon>
        <taxon>Hymenogastraceae</taxon>
        <taxon>Hebeloma</taxon>
    </lineage>
</organism>
<feature type="transmembrane region" description="Helical" evidence="1">
    <location>
        <begin position="56"/>
        <end position="76"/>
    </location>
</feature>
<dbReference type="InterPro" id="IPR045340">
    <property type="entry name" value="DUF6533"/>
</dbReference>
<evidence type="ECO:0000313" key="4">
    <source>
        <dbReference type="Proteomes" id="UP000053424"/>
    </source>
</evidence>
<gene>
    <name evidence="3" type="ORF">M413DRAFT_446926</name>
</gene>
<reference evidence="3 4" key="1">
    <citation type="submission" date="2014-04" db="EMBL/GenBank/DDBJ databases">
        <authorList>
            <consortium name="DOE Joint Genome Institute"/>
            <person name="Kuo A."/>
            <person name="Gay G."/>
            <person name="Dore J."/>
            <person name="Kohler A."/>
            <person name="Nagy L.G."/>
            <person name="Floudas D."/>
            <person name="Copeland A."/>
            <person name="Barry K.W."/>
            <person name="Cichocki N."/>
            <person name="Veneault-Fourrey C."/>
            <person name="LaButti K."/>
            <person name="Lindquist E.A."/>
            <person name="Lipzen A."/>
            <person name="Lundell T."/>
            <person name="Morin E."/>
            <person name="Murat C."/>
            <person name="Sun H."/>
            <person name="Tunlid A."/>
            <person name="Henrissat B."/>
            <person name="Grigoriev I.V."/>
            <person name="Hibbett D.S."/>
            <person name="Martin F."/>
            <person name="Nordberg H.P."/>
            <person name="Cantor M.N."/>
            <person name="Hua S.X."/>
        </authorList>
    </citation>
    <scope>NUCLEOTIDE SEQUENCE [LARGE SCALE GENOMIC DNA]</scope>
    <source>
        <strain evidence="4">h7</strain>
    </source>
</reference>
<proteinExistence type="predicted"/>
<feature type="transmembrane region" description="Helical" evidence="1">
    <location>
        <begin position="96"/>
        <end position="114"/>
    </location>
</feature>
<dbReference type="AlphaFoldDB" id="A0A0C3C575"/>
<keyword evidence="4" id="KW-1185">Reference proteome</keyword>
<feature type="transmembrane region" description="Helical" evidence="1">
    <location>
        <begin position="126"/>
        <end position="146"/>
    </location>
</feature>
<evidence type="ECO:0000259" key="2">
    <source>
        <dbReference type="Pfam" id="PF20151"/>
    </source>
</evidence>
<dbReference type="EMBL" id="KN831785">
    <property type="protein sequence ID" value="KIM39409.1"/>
    <property type="molecule type" value="Genomic_DNA"/>
</dbReference>
<name>A0A0C3C575_HEBCY</name>
<protein>
    <recommendedName>
        <fullName evidence="2">DUF6533 domain-containing protein</fullName>
    </recommendedName>
</protein>
<feature type="transmembrane region" description="Helical" evidence="1">
    <location>
        <begin position="223"/>
        <end position="242"/>
    </location>
</feature>
<accession>A0A0C3C575</accession>
<dbReference type="OrthoDB" id="3258294at2759"/>
<keyword evidence="1" id="KW-1133">Transmembrane helix</keyword>
<dbReference type="Proteomes" id="UP000053424">
    <property type="component" value="Unassembled WGS sequence"/>
</dbReference>
<dbReference type="HOGENOM" id="CLU_035509_6_0_1"/>
<keyword evidence="1" id="KW-0472">Membrane</keyword>